<evidence type="ECO:0000313" key="2">
    <source>
        <dbReference type="Proteomes" id="UP000306317"/>
    </source>
</evidence>
<organism evidence="1 2">
    <name type="scientific">Rhodanobacter lindaniclasticus</name>
    <dbReference type="NCBI Taxonomy" id="75310"/>
    <lineage>
        <taxon>Bacteria</taxon>
        <taxon>Pseudomonadati</taxon>
        <taxon>Pseudomonadota</taxon>
        <taxon>Gammaproteobacteria</taxon>
        <taxon>Lysobacterales</taxon>
        <taxon>Rhodanobacteraceae</taxon>
        <taxon>Rhodanobacter</taxon>
    </lineage>
</organism>
<sequence>MNYAHFAEYVRKVEDDLIHKFSVSRDGARRIAQRLELDAFKDYTDTKDRNQLVIEYRELGPCLLAERMGVSRDTVTRRYNAAVAANSPQAVDAA</sequence>
<dbReference type="EMBL" id="MWIO01000045">
    <property type="protein sequence ID" value="THD06132.1"/>
    <property type="molecule type" value="Genomic_DNA"/>
</dbReference>
<evidence type="ECO:0000313" key="1">
    <source>
        <dbReference type="EMBL" id="THD06132.1"/>
    </source>
</evidence>
<comment type="caution">
    <text evidence="1">The sequence shown here is derived from an EMBL/GenBank/DDBJ whole genome shotgun (WGS) entry which is preliminary data.</text>
</comment>
<proteinExistence type="predicted"/>
<reference evidence="1 2" key="1">
    <citation type="submission" date="2017-02" db="EMBL/GenBank/DDBJ databases">
        <title>Whole genome sequencing of Rhodanobacter lindaniclasticus DSM 17932.</title>
        <authorList>
            <person name="Kumar S."/>
            <person name="Patil P."/>
            <person name="Patil P.B."/>
        </authorList>
    </citation>
    <scope>NUCLEOTIDE SEQUENCE [LARGE SCALE GENOMIC DNA]</scope>
    <source>
        <strain evidence="1 2">DSM 17932</strain>
    </source>
</reference>
<gene>
    <name evidence="1" type="ORF">B1991_14410</name>
</gene>
<dbReference type="RefSeq" id="WP_136259377.1">
    <property type="nucleotide sequence ID" value="NZ_MWIO01000045.1"/>
</dbReference>
<name>A0A4S3KCG7_9GAMM</name>
<keyword evidence="2" id="KW-1185">Reference proteome</keyword>
<dbReference type="Proteomes" id="UP000306317">
    <property type="component" value="Unassembled WGS sequence"/>
</dbReference>
<dbReference type="AlphaFoldDB" id="A0A4S3KCG7"/>
<accession>A0A4S3KCG7</accession>
<protein>
    <submittedName>
        <fullName evidence="1">Uncharacterized protein</fullName>
    </submittedName>
</protein>